<protein>
    <submittedName>
        <fullName evidence="2">DUF19 domain-containing protein</fullName>
    </submittedName>
</protein>
<dbReference type="WBParaSite" id="mrna-Wban_10687">
    <property type="protein sequence ID" value="mrna-Wban_10687"/>
    <property type="gene ID" value="Wban_10687"/>
</dbReference>
<dbReference type="AlphaFoldDB" id="A0AAF5Q645"/>
<reference evidence="1" key="2">
    <citation type="journal article" date="2016" name="Mol. Ecol.">
        <title>Population genomics of the filarial nematode parasite Wuchereria bancrofti from mosquitoes.</title>
        <authorList>
            <person name="Small S.T."/>
            <person name="Reimer L.J."/>
            <person name="Tisch D.J."/>
            <person name="King C.L."/>
            <person name="Christensen B.M."/>
            <person name="Siba P.M."/>
            <person name="Kazura J.W."/>
            <person name="Serre D."/>
            <person name="Zimmerman P.A."/>
        </authorList>
    </citation>
    <scope>NUCLEOTIDE SEQUENCE</scope>
    <source>
        <strain evidence="1">pt0022</strain>
    </source>
</reference>
<organism evidence="1 2">
    <name type="scientific">Wuchereria bancrofti</name>
    <dbReference type="NCBI Taxonomy" id="6293"/>
    <lineage>
        <taxon>Eukaryota</taxon>
        <taxon>Metazoa</taxon>
        <taxon>Ecdysozoa</taxon>
        <taxon>Nematoda</taxon>
        <taxon>Chromadorea</taxon>
        <taxon>Rhabditida</taxon>
        <taxon>Spirurina</taxon>
        <taxon>Spiruromorpha</taxon>
        <taxon>Filarioidea</taxon>
        <taxon>Onchocercidae</taxon>
        <taxon>Wuchereria</taxon>
    </lineage>
</organism>
<accession>A0AAF5Q645</accession>
<sequence length="260" mass="29987">MAEMKKMVQKGIVAKTTEFGPVWQRIIDVVDAIEGFPPDENMSKTGLMAIAWLVFIADSIVSGSMRRCKCEEDDECRKQALNSMDKCSSDCGYNLAPIGGDIQDMVDFFGKQGPAIQAEDICLRRKIDYKCDNWSQPRLVDEINFDNLEFMFNETIKPIVGPLMQKIYDSLNAIFKYNYYIRSCYKNTTIECYKRKRHRCVHDLTGRETLISFVKDCVGAYSLFYIEQIQACHCRLHKLHLRKLIGACIHIGNPFLKEFK</sequence>
<evidence type="ECO:0000313" key="1">
    <source>
        <dbReference type="Proteomes" id="UP000093561"/>
    </source>
</evidence>
<reference evidence="2" key="3">
    <citation type="submission" date="2024-02" db="UniProtKB">
        <authorList>
            <consortium name="WormBaseParasite"/>
        </authorList>
    </citation>
    <scope>IDENTIFICATION</scope>
    <source>
        <strain evidence="2">pt0022</strain>
    </source>
</reference>
<dbReference type="Proteomes" id="UP000093561">
    <property type="component" value="Unassembled WGS sequence"/>
</dbReference>
<proteinExistence type="predicted"/>
<name>A0AAF5Q645_WUCBA</name>
<reference evidence="1" key="1">
    <citation type="submission" date="2015-03" db="EMBL/GenBank/DDBJ databases">
        <title>Wuchereria bancrofti Genome Sequencing Papua New Guinea Strain.</title>
        <authorList>
            <person name="Small S.T."/>
            <person name="Serre D."/>
            <person name="Zimmerman P.A."/>
        </authorList>
    </citation>
    <scope>NUCLEOTIDE SEQUENCE [LARGE SCALE GENOMIC DNA]</scope>
    <source>
        <strain evidence="1">pt0022</strain>
    </source>
</reference>
<dbReference type="PANTHER" id="PTHR34401">
    <property type="entry name" value="PROTEIN CBG12388-RELATED"/>
    <property type="match status" value="1"/>
</dbReference>
<evidence type="ECO:0000313" key="2">
    <source>
        <dbReference type="WBParaSite" id="mrna-Wban_10687"/>
    </source>
</evidence>